<sequence length="357" mass="37494">MARLAGVSQQTMGSVLNGERYVTDEVRRRVLEAAEGFGYRSNNAARALASGRTRTIGVVALGTALYGPASLLIGIDRAVGDAGYALRMVSTFKGDQGGVAGAVESLLEQGVGGIVVSVPIDEGVVSLGVGVSVPVPGPPAAFGGTRAVATGVDAPLLARVATEHLSDLGYMTGRQPAEKQRWFAARDRLAGRRGALTAHGREQPPVLVGDWPAAPGYAAGRELACDSDVTAVFAADDDLALGRIRALTDVGRRVPDAVRVVGFDDIPVAALVNPPLPRCASRTTLWRARDCGSWYRPSRNRTCNCRRRTIRRSDSSCVPRPHPRRCARPRGAGRGPAPRSLDEAHAPPAADSPPTTS</sequence>
<dbReference type="PANTHER" id="PTHR30146:SF109">
    <property type="entry name" value="HTH-TYPE TRANSCRIPTIONAL REGULATOR GALS"/>
    <property type="match status" value="1"/>
</dbReference>
<keyword evidence="3" id="KW-0804">Transcription</keyword>
<evidence type="ECO:0000259" key="5">
    <source>
        <dbReference type="PROSITE" id="PS50932"/>
    </source>
</evidence>
<dbReference type="InterPro" id="IPR028082">
    <property type="entry name" value="Peripla_BP_I"/>
</dbReference>
<evidence type="ECO:0000313" key="6">
    <source>
        <dbReference type="EMBL" id="MFC5638825.1"/>
    </source>
</evidence>
<protein>
    <submittedName>
        <fullName evidence="6">LacI family DNA-binding transcriptional regulator</fullName>
    </submittedName>
</protein>
<dbReference type="SMART" id="SM00354">
    <property type="entry name" value="HTH_LACI"/>
    <property type="match status" value="1"/>
</dbReference>
<evidence type="ECO:0000313" key="7">
    <source>
        <dbReference type="Proteomes" id="UP001596154"/>
    </source>
</evidence>
<accession>A0ABW0V0H3</accession>
<organism evidence="6 7">
    <name type="scientific">Streptomyces bullii</name>
    <dbReference type="NCBI Taxonomy" id="349910"/>
    <lineage>
        <taxon>Bacteria</taxon>
        <taxon>Bacillati</taxon>
        <taxon>Actinomycetota</taxon>
        <taxon>Actinomycetes</taxon>
        <taxon>Kitasatosporales</taxon>
        <taxon>Streptomycetaceae</taxon>
        <taxon>Streptomyces</taxon>
    </lineage>
</organism>
<dbReference type="InterPro" id="IPR010982">
    <property type="entry name" value="Lambda_DNA-bd_dom_sf"/>
</dbReference>
<evidence type="ECO:0000256" key="3">
    <source>
        <dbReference type="ARBA" id="ARBA00023163"/>
    </source>
</evidence>
<feature type="compositionally biased region" description="Low complexity" evidence="4">
    <location>
        <begin position="346"/>
        <end position="357"/>
    </location>
</feature>
<dbReference type="CDD" id="cd01392">
    <property type="entry name" value="HTH_LacI"/>
    <property type="match status" value="1"/>
</dbReference>
<dbReference type="Pfam" id="PF00356">
    <property type="entry name" value="LacI"/>
    <property type="match status" value="1"/>
</dbReference>
<gene>
    <name evidence="6" type="ORF">ACFPZJ_34720</name>
</gene>
<evidence type="ECO:0000256" key="1">
    <source>
        <dbReference type="ARBA" id="ARBA00023015"/>
    </source>
</evidence>
<dbReference type="SUPFAM" id="SSF53822">
    <property type="entry name" value="Periplasmic binding protein-like I"/>
    <property type="match status" value="1"/>
</dbReference>
<keyword evidence="1" id="KW-0805">Transcription regulation</keyword>
<dbReference type="InterPro" id="IPR000843">
    <property type="entry name" value="HTH_LacI"/>
</dbReference>
<dbReference type="GO" id="GO:0003677">
    <property type="term" value="F:DNA binding"/>
    <property type="evidence" value="ECO:0007669"/>
    <property type="project" value="UniProtKB-KW"/>
</dbReference>
<dbReference type="SUPFAM" id="SSF47413">
    <property type="entry name" value="lambda repressor-like DNA-binding domains"/>
    <property type="match status" value="1"/>
</dbReference>
<dbReference type="Gene3D" id="3.40.50.2300">
    <property type="match status" value="2"/>
</dbReference>
<evidence type="ECO:0000256" key="4">
    <source>
        <dbReference type="SAM" id="MobiDB-lite"/>
    </source>
</evidence>
<evidence type="ECO:0000256" key="2">
    <source>
        <dbReference type="ARBA" id="ARBA00023125"/>
    </source>
</evidence>
<keyword evidence="7" id="KW-1185">Reference proteome</keyword>
<dbReference type="Gene3D" id="1.10.260.40">
    <property type="entry name" value="lambda repressor-like DNA-binding domains"/>
    <property type="match status" value="1"/>
</dbReference>
<feature type="region of interest" description="Disordered" evidence="4">
    <location>
        <begin position="314"/>
        <end position="357"/>
    </location>
</feature>
<dbReference type="EMBL" id="JBHSNY010000015">
    <property type="protein sequence ID" value="MFC5638825.1"/>
    <property type="molecule type" value="Genomic_DNA"/>
</dbReference>
<dbReference type="InterPro" id="IPR046335">
    <property type="entry name" value="LacI/GalR-like_sensor"/>
</dbReference>
<dbReference type="PANTHER" id="PTHR30146">
    <property type="entry name" value="LACI-RELATED TRANSCRIPTIONAL REPRESSOR"/>
    <property type="match status" value="1"/>
</dbReference>
<keyword evidence="2 6" id="KW-0238">DNA-binding</keyword>
<dbReference type="Pfam" id="PF13377">
    <property type="entry name" value="Peripla_BP_3"/>
    <property type="match status" value="1"/>
</dbReference>
<dbReference type="RefSeq" id="WP_381030166.1">
    <property type="nucleotide sequence ID" value="NZ_JBHSNY010000015.1"/>
</dbReference>
<dbReference type="PROSITE" id="PS50932">
    <property type="entry name" value="HTH_LACI_2"/>
    <property type="match status" value="1"/>
</dbReference>
<comment type="caution">
    <text evidence="6">The sequence shown here is derived from an EMBL/GenBank/DDBJ whole genome shotgun (WGS) entry which is preliminary data.</text>
</comment>
<proteinExistence type="predicted"/>
<dbReference type="Proteomes" id="UP001596154">
    <property type="component" value="Unassembled WGS sequence"/>
</dbReference>
<name>A0ABW0V0H3_9ACTN</name>
<reference evidence="7" key="1">
    <citation type="journal article" date="2019" name="Int. J. Syst. Evol. Microbiol.">
        <title>The Global Catalogue of Microorganisms (GCM) 10K type strain sequencing project: providing services to taxonomists for standard genome sequencing and annotation.</title>
        <authorList>
            <consortium name="The Broad Institute Genomics Platform"/>
            <consortium name="The Broad Institute Genome Sequencing Center for Infectious Disease"/>
            <person name="Wu L."/>
            <person name="Ma J."/>
        </authorList>
    </citation>
    <scope>NUCLEOTIDE SEQUENCE [LARGE SCALE GENOMIC DNA]</scope>
    <source>
        <strain evidence="7">CGMCC 4.7248</strain>
    </source>
</reference>
<feature type="domain" description="HTH lacI-type" evidence="5">
    <location>
        <begin position="1"/>
        <end position="50"/>
    </location>
</feature>